<dbReference type="EMBL" id="JADIMV010000106">
    <property type="protein sequence ID" value="MBO8440234.1"/>
    <property type="molecule type" value="Genomic_DNA"/>
</dbReference>
<gene>
    <name evidence="1" type="ORF">IAC51_06240</name>
</gene>
<evidence type="ECO:0000313" key="1">
    <source>
        <dbReference type="EMBL" id="MBO8440234.1"/>
    </source>
</evidence>
<protein>
    <submittedName>
        <fullName evidence="1">Uncharacterized protein</fullName>
    </submittedName>
</protein>
<sequence>MISCKNGEEGEPPIEDKYNAAAVNYVVAVEDYDVNLYTLTLAEKSLDIDAAGNVLDGDGKVIVVQFLSNSENEPAEGDYEVRDDATESLEDFSILPGSATSSGVSGSCVLDYADGQLTSLDQVLAAPIEGEGSMSLKKTDKGWRIIVKFINLEGEEEEYAYEGALEFISALEAAFIDEPDDVAPSVSSFDYALFASYGSGMNIIQLATADNTSLLNLLILDTSVAVAADCYGKSYTIDLSMGDGTILGCGSDVSMNYSCLYVDVTLDSYGYIVGGTPYWLVSGNVSVSEDGIVTVDAVSGKNHAVKATATSELTDVETESAPAKIQKAKRFTIGLGM</sequence>
<name>A0A940IF07_9BACT</name>
<comment type="caution">
    <text evidence="1">The sequence shown here is derived from an EMBL/GenBank/DDBJ whole genome shotgun (WGS) entry which is preliminary data.</text>
</comment>
<organism evidence="1 2">
    <name type="scientific">Candidatus Aphodosoma intestinipullorum</name>
    <dbReference type="NCBI Taxonomy" id="2840674"/>
    <lineage>
        <taxon>Bacteria</taxon>
        <taxon>Pseudomonadati</taxon>
        <taxon>Bacteroidota</taxon>
        <taxon>Bacteroidia</taxon>
        <taxon>Bacteroidales</taxon>
        <taxon>Candidatus Aphodosoma</taxon>
    </lineage>
</organism>
<proteinExistence type="predicted"/>
<dbReference type="AlphaFoldDB" id="A0A940IF07"/>
<evidence type="ECO:0000313" key="2">
    <source>
        <dbReference type="Proteomes" id="UP000712007"/>
    </source>
</evidence>
<accession>A0A940IF07</accession>
<reference evidence="1" key="1">
    <citation type="submission" date="2020-10" db="EMBL/GenBank/DDBJ databases">
        <authorList>
            <person name="Gilroy R."/>
        </authorList>
    </citation>
    <scope>NUCLEOTIDE SEQUENCE</scope>
    <source>
        <strain evidence="1">3924</strain>
    </source>
</reference>
<reference evidence="1" key="2">
    <citation type="journal article" date="2021" name="PeerJ">
        <title>Extensive microbial diversity within the chicken gut microbiome revealed by metagenomics and culture.</title>
        <authorList>
            <person name="Gilroy R."/>
            <person name="Ravi A."/>
            <person name="Getino M."/>
            <person name="Pursley I."/>
            <person name="Horton D.L."/>
            <person name="Alikhan N.F."/>
            <person name="Baker D."/>
            <person name="Gharbi K."/>
            <person name="Hall N."/>
            <person name="Watson M."/>
            <person name="Adriaenssens E.M."/>
            <person name="Foster-Nyarko E."/>
            <person name="Jarju S."/>
            <person name="Secka A."/>
            <person name="Antonio M."/>
            <person name="Oren A."/>
            <person name="Chaudhuri R.R."/>
            <person name="La Ragione R."/>
            <person name="Hildebrand F."/>
            <person name="Pallen M.J."/>
        </authorList>
    </citation>
    <scope>NUCLEOTIDE SEQUENCE</scope>
    <source>
        <strain evidence="1">3924</strain>
    </source>
</reference>
<dbReference type="Proteomes" id="UP000712007">
    <property type="component" value="Unassembled WGS sequence"/>
</dbReference>